<evidence type="ECO:0000313" key="1">
    <source>
        <dbReference type="EMBL" id="KOF22341.1"/>
    </source>
</evidence>
<dbReference type="RefSeq" id="WP_053247134.1">
    <property type="nucleotide sequence ID" value="NZ_LGAP01000001.1"/>
</dbReference>
<accession>A0A0L8C611</accession>
<dbReference type="EMBL" id="LGAP01000001">
    <property type="protein sequence ID" value="KOF22341.1"/>
    <property type="molecule type" value="Genomic_DNA"/>
</dbReference>
<name>A0A0L8C611_ENSAD</name>
<protein>
    <submittedName>
        <fullName evidence="1">Uncharacterized protein</fullName>
    </submittedName>
</protein>
<organism evidence="1 2">
    <name type="scientific">Ensifer adhaerens</name>
    <name type="common">Sinorhizobium morelense</name>
    <dbReference type="NCBI Taxonomy" id="106592"/>
    <lineage>
        <taxon>Bacteria</taxon>
        <taxon>Pseudomonadati</taxon>
        <taxon>Pseudomonadota</taxon>
        <taxon>Alphaproteobacteria</taxon>
        <taxon>Hyphomicrobiales</taxon>
        <taxon>Rhizobiaceae</taxon>
        <taxon>Sinorhizobium/Ensifer group</taxon>
        <taxon>Ensifer</taxon>
    </lineage>
</organism>
<reference evidence="2" key="1">
    <citation type="submission" date="2015-07" db="EMBL/GenBank/DDBJ databases">
        <title>Whole genome sequence of an Ensifer adhaerens strain isolated from a cave pool in the Wind Cave National Park.</title>
        <authorList>
            <person name="Eng W.W.H."/>
            <person name="Gan H.M."/>
            <person name="Barton H.A."/>
            <person name="Savka M.A."/>
        </authorList>
    </citation>
    <scope>NUCLEOTIDE SEQUENCE [LARGE SCALE GENOMIC DNA]</scope>
    <source>
        <strain evidence="2">SD006</strain>
    </source>
</reference>
<dbReference type="AlphaFoldDB" id="A0A0L8C611"/>
<evidence type="ECO:0000313" key="2">
    <source>
        <dbReference type="Proteomes" id="UP000037425"/>
    </source>
</evidence>
<sequence>MVDTRRLESGSNTDRAETINMNGLSLALIERLKLEHRHLLRRALAEACHWNRRIERNLTKPSDQFWIETFSTGEAETAGK</sequence>
<comment type="caution">
    <text evidence="1">The sequence shown here is derived from an EMBL/GenBank/DDBJ whole genome shotgun (WGS) entry which is preliminary data.</text>
</comment>
<proteinExistence type="predicted"/>
<gene>
    <name evidence="1" type="ORF">AC244_02005</name>
</gene>
<dbReference type="Proteomes" id="UP000037425">
    <property type="component" value="Unassembled WGS sequence"/>
</dbReference>
<dbReference type="PATRIC" id="fig|106592.7.peg.422"/>